<reference evidence="5 6" key="1">
    <citation type="submission" date="2014-04" db="EMBL/GenBank/DDBJ databases">
        <authorList>
            <consortium name="DOE Joint Genome Institute"/>
            <person name="Kuo A."/>
            <person name="Kohler A."/>
            <person name="Nagy L.G."/>
            <person name="Floudas D."/>
            <person name="Copeland A."/>
            <person name="Barry K.W."/>
            <person name="Cichocki N."/>
            <person name="Veneault-Fourrey C."/>
            <person name="LaButti K."/>
            <person name="Lindquist E.A."/>
            <person name="Lipzen A."/>
            <person name="Lundell T."/>
            <person name="Morin E."/>
            <person name="Murat C."/>
            <person name="Sun H."/>
            <person name="Tunlid A."/>
            <person name="Henrissat B."/>
            <person name="Grigoriev I.V."/>
            <person name="Hibbett D.S."/>
            <person name="Martin F."/>
            <person name="Nordberg H.P."/>
            <person name="Cantor M.N."/>
            <person name="Hua S.X."/>
        </authorList>
    </citation>
    <scope>NUCLEOTIDE SEQUENCE [LARGE SCALE GENOMIC DNA]</scope>
    <source>
        <strain evidence="5 6">LaAM-08-1</strain>
    </source>
</reference>
<feature type="transmembrane region" description="Helical" evidence="4">
    <location>
        <begin position="22"/>
        <end position="39"/>
    </location>
</feature>
<keyword evidence="4" id="KW-0406">Ion transport</keyword>
<evidence type="ECO:0000256" key="3">
    <source>
        <dbReference type="ARBA" id="ARBA00023136"/>
    </source>
</evidence>
<feature type="non-terminal residue" evidence="5">
    <location>
        <position position="1"/>
    </location>
</feature>
<keyword evidence="3 4" id="KW-0472">Membrane</keyword>
<keyword evidence="4" id="KW-0813">Transport</keyword>
<comment type="subcellular location">
    <subcellularLocation>
        <location evidence="4">Membrane</location>
        <topology evidence="4">Multi-pass membrane protein</topology>
    </subcellularLocation>
</comment>
<evidence type="ECO:0000313" key="6">
    <source>
        <dbReference type="Proteomes" id="UP000054477"/>
    </source>
</evidence>
<dbReference type="PANTHER" id="PTHR12483">
    <property type="entry name" value="SOLUTE CARRIER FAMILY 31 COPPER TRANSPORTERS"/>
    <property type="match status" value="1"/>
</dbReference>
<evidence type="ECO:0000256" key="1">
    <source>
        <dbReference type="ARBA" id="ARBA00022692"/>
    </source>
</evidence>
<dbReference type="Proteomes" id="UP000054477">
    <property type="component" value="Unassembled WGS sequence"/>
</dbReference>
<dbReference type="HOGENOM" id="CLU_079690_4_0_1"/>
<reference evidence="6" key="2">
    <citation type="submission" date="2015-01" db="EMBL/GenBank/DDBJ databases">
        <title>Evolutionary Origins and Diversification of the Mycorrhizal Mutualists.</title>
        <authorList>
            <consortium name="DOE Joint Genome Institute"/>
            <consortium name="Mycorrhizal Genomics Consortium"/>
            <person name="Kohler A."/>
            <person name="Kuo A."/>
            <person name="Nagy L.G."/>
            <person name="Floudas D."/>
            <person name="Copeland A."/>
            <person name="Barry K.W."/>
            <person name="Cichocki N."/>
            <person name="Veneault-Fourrey C."/>
            <person name="LaButti K."/>
            <person name="Lindquist E.A."/>
            <person name="Lipzen A."/>
            <person name="Lundell T."/>
            <person name="Morin E."/>
            <person name="Murat C."/>
            <person name="Riley R."/>
            <person name="Ohm R."/>
            <person name="Sun H."/>
            <person name="Tunlid A."/>
            <person name="Henrissat B."/>
            <person name="Grigoriev I.V."/>
            <person name="Hibbett D.S."/>
            <person name="Martin F."/>
        </authorList>
    </citation>
    <scope>NUCLEOTIDE SEQUENCE [LARGE SCALE GENOMIC DNA]</scope>
    <source>
        <strain evidence="6">LaAM-08-1</strain>
    </source>
</reference>
<proteinExistence type="inferred from homology"/>
<dbReference type="InterPro" id="IPR007274">
    <property type="entry name" value="Cop_transporter"/>
</dbReference>
<keyword evidence="1 4" id="KW-0812">Transmembrane</keyword>
<keyword evidence="4" id="KW-0186">Copper</keyword>
<feature type="transmembrane region" description="Helical" evidence="4">
    <location>
        <begin position="91"/>
        <end position="114"/>
    </location>
</feature>
<evidence type="ECO:0000313" key="5">
    <source>
        <dbReference type="EMBL" id="KIK02668.1"/>
    </source>
</evidence>
<organism evidence="5 6">
    <name type="scientific">Laccaria amethystina LaAM-08-1</name>
    <dbReference type="NCBI Taxonomy" id="1095629"/>
    <lineage>
        <taxon>Eukaryota</taxon>
        <taxon>Fungi</taxon>
        <taxon>Dikarya</taxon>
        <taxon>Basidiomycota</taxon>
        <taxon>Agaricomycotina</taxon>
        <taxon>Agaricomycetes</taxon>
        <taxon>Agaricomycetidae</taxon>
        <taxon>Agaricales</taxon>
        <taxon>Agaricineae</taxon>
        <taxon>Hydnangiaceae</taxon>
        <taxon>Laccaria</taxon>
    </lineage>
</organism>
<dbReference type="GO" id="GO:0016020">
    <property type="term" value="C:membrane"/>
    <property type="evidence" value="ECO:0007669"/>
    <property type="project" value="UniProtKB-SubCell"/>
</dbReference>
<name>A0A0C9Y3I0_9AGAR</name>
<dbReference type="OrthoDB" id="161814at2759"/>
<feature type="non-terminal residue" evidence="5">
    <location>
        <position position="115"/>
    </location>
</feature>
<dbReference type="AlphaFoldDB" id="A0A0C9Y3I0"/>
<keyword evidence="4" id="KW-0187">Copper transport</keyword>
<dbReference type="Pfam" id="PF04145">
    <property type="entry name" value="Ctr"/>
    <property type="match status" value="1"/>
</dbReference>
<evidence type="ECO:0000256" key="2">
    <source>
        <dbReference type="ARBA" id="ARBA00022989"/>
    </source>
</evidence>
<protein>
    <recommendedName>
        <fullName evidence="4">Copper transport protein</fullName>
    </recommendedName>
</protein>
<gene>
    <name evidence="5" type="ORF">K443DRAFT_31102</name>
</gene>
<dbReference type="EMBL" id="KN838589">
    <property type="protein sequence ID" value="KIK02668.1"/>
    <property type="molecule type" value="Genomic_DNA"/>
</dbReference>
<evidence type="ECO:0000256" key="4">
    <source>
        <dbReference type="RuleBase" id="RU367022"/>
    </source>
</evidence>
<dbReference type="GO" id="GO:0005375">
    <property type="term" value="F:copper ion transmembrane transporter activity"/>
    <property type="evidence" value="ECO:0007669"/>
    <property type="project" value="UniProtKB-UniRule"/>
</dbReference>
<keyword evidence="6" id="KW-1185">Reference proteome</keyword>
<sequence length="115" mass="13223">NTDIINTCIIFRSWYIHTHTQFDLSLLAMILLGVFYEYLRVVQRGLDRRVALGLSAAQVGKIRVPIGFEQTRERTDNSVFYRTPVPPVSRALCAAWYGATVFLSFLPMLVFMTYN</sequence>
<dbReference type="PANTHER" id="PTHR12483:SF115">
    <property type="entry name" value="COPPER TRANSPORT PROTEIN"/>
    <property type="match status" value="1"/>
</dbReference>
<accession>A0A0C9Y3I0</accession>
<comment type="similarity">
    <text evidence="4">Belongs to the copper transporter (Ctr) (TC 1.A.56) family. SLC31A subfamily.</text>
</comment>
<keyword evidence="2 4" id="KW-1133">Transmembrane helix</keyword>